<sequence length="76" mass="8818">MEDKEECREMGERIKQLRKQLGISQDEFATKLGLKQRTLSYIESGDRGILCSVVKKMHKEFGVNPEWIIFGKGEML</sequence>
<keyword evidence="3" id="KW-1185">Reference proteome</keyword>
<accession>A0A076FCD8</accession>
<feature type="domain" description="HTH cro/C1-type" evidence="1">
    <location>
        <begin position="14"/>
        <end position="68"/>
    </location>
</feature>
<dbReference type="Gene3D" id="1.10.260.40">
    <property type="entry name" value="lambda repressor-like DNA-binding domains"/>
    <property type="match status" value="1"/>
</dbReference>
<dbReference type="InterPro" id="IPR010982">
    <property type="entry name" value="Lambda_DNA-bd_dom_sf"/>
</dbReference>
<gene>
    <name evidence="2" type="ORF">CIG1485E_a0066</name>
</gene>
<dbReference type="GO" id="GO:0003677">
    <property type="term" value="F:DNA binding"/>
    <property type="evidence" value="ECO:0007669"/>
    <property type="project" value="InterPro"/>
</dbReference>
<geneLocation type="plasmid" evidence="2 3">
    <name>pCIG1485E</name>
</geneLocation>
<dbReference type="RefSeq" id="WP_051871016.1">
    <property type="nucleotide sequence ID" value="NZ_CP009044.1"/>
</dbReference>
<protein>
    <submittedName>
        <fullName evidence="2">Transcriptional regulator, XRE family</fullName>
    </submittedName>
</protein>
<keyword evidence="2" id="KW-0614">Plasmid</keyword>
<evidence type="ECO:0000259" key="1">
    <source>
        <dbReference type="PROSITE" id="PS50943"/>
    </source>
</evidence>
<dbReference type="EMBL" id="CP009044">
    <property type="protein sequence ID" value="AII15591.1"/>
    <property type="molecule type" value="Genomic_DNA"/>
</dbReference>
<dbReference type="HOGENOM" id="CLU_066192_29_4_7"/>
<dbReference type="Pfam" id="PF01381">
    <property type="entry name" value="HTH_3"/>
    <property type="match status" value="1"/>
</dbReference>
<dbReference type="OrthoDB" id="1524186at2"/>
<dbReference type="InterPro" id="IPR001387">
    <property type="entry name" value="Cro/C1-type_HTH"/>
</dbReference>
<dbReference type="CDD" id="cd00093">
    <property type="entry name" value="HTH_XRE"/>
    <property type="match status" value="1"/>
</dbReference>
<dbReference type="PROSITE" id="PS50943">
    <property type="entry name" value="HTH_CROC1"/>
    <property type="match status" value="1"/>
</dbReference>
<dbReference type="SMART" id="SM00530">
    <property type="entry name" value="HTH_XRE"/>
    <property type="match status" value="1"/>
</dbReference>
<dbReference type="Proteomes" id="UP000028486">
    <property type="component" value="Plasmid pCIG1485E"/>
</dbReference>
<dbReference type="SUPFAM" id="SSF47413">
    <property type="entry name" value="lambda repressor-like DNA-binding domains"/>
    <property type="match status" value="1"/>
</dbReference>
<evidence type="ECO:0000313" key="2">
    <source>
        <dbReference type="EMBL" id="AII15591.1"/>
    </source>
</evidence>
<reference evidence="2 3" key="1">
    <citation type="journal article" date="2014" name="Genome Announc.">
        <title>Complete Genome Sequence of Campylobacter iguaniorum Strain 1485ET, Isolated from a Bearded Dragon (Pogona vitticeps).</title>
        <authorList>
            <person name="Gilbert M.J."/>
            <person name="Miller W.G."/>
            <person name="Yee E."/>
            <person name="Kik M."/>
            <person name="Wagenaar J.A."/>
            <person name="Duim B."/>
        </authorList>
    </citation>
    <scope>NUCLEOTIDE SEQUENCE [LARGE SCALE GENOMIC DNA]</scope>
    <source>
        <strain evidence="2 3">1485E</strain>
        <plasmid evidence="2">pCIG1485E</plasmid>
    </source>
</reference>
<name>A0A076FCD8_9BACT</name>
<evidence type="ECO:0000313" key="3">
    <source>
        <dbReference type="Proteomes" id="UP000028486"/>
    </source>
</evidence>
<organism evidence="2 3">
    <name type="scientific">Campylobacter iguaniorum</name>
    <dbReference type="NCBI Taxonomy" id="1244531"/>
    <lineage>
        <taxon>Bacteria</taxon>
        <taxon>Pseudomonadati</taxon>
        <taxon>Campylobacterota</taxon>
        <taxon>Epsilonproteobacteria</taxon>
        <taxon>Campylobacterales</taxon>
        <taxon>Campylobacteraceae</taxon>
        <taxon>Campylobacter</taxon>
    </lineage>
</organism>
<proteinExistence type="predicted"/>
<dbReference type="KEGG" id="caj:CIG1485E_a0066"/>
<dbReference type="eggNOG" id="COG1396">
    <property type="taxonomic scope" value="Bacteria"/>
</dbReference>
<dbReference type="AlphaFoldDB" id="A0A076FCD8"/>